<dbReference type="OrthoDB" id="10017160at2759"/>
<keyword evidence="3" id="KW-1185">Reference proteome</keyword>
<feature type="region of interest" description="Disordered" evidence="1">
    <location>
        <begin position="37"/>
        <end position="59"/>
    </location>
</feature>
<feature type="region of interest" description="Disordered" evidence="1">
    <location>
        <begin position="1"/>
        <end position="23"/>
    </location>
</feature>
<comment type="caution">
    <text evidence="2">The sequence shown here is derived from an EMBL/GenBank/DDBJ whole genome shotgun (WGS) entry which is preliminary data.</text>
</comment>
<evidence type="ECO:0000256" key="1">
    <source>
        <dbReference type="SAM" id="MobiDB-lite"/>
    </source>
</evidence>
<sequence>MRSVLLPLNDNEAQTGNKREAPGELSRGVVIARRRLTTHSQSKKGTSAEVHARNLEPRPYSPGLSPCDFHIFSELKKHRGTMKHTDEFSVLFISGKLGLYALPINFR</sequence>
<organism evidence="2 3">
    <name type="scientific">Araneus ventricosus</name>
    <name type="common">Orbweaver spider</name>
    <name type="synonym">Epeira ventricosa</name>
    <dbReference type="NCBI Taxonomy" id="182803"/>
    <lineage>
        <taxon>Eukaryota</taxon>
        <taxon>Metazoa</taxon>
        <taxon>Ecdysozoa</taxon>
        <taxon>Arthropoda</taxon>
        <taxon>Chelicerata</taxon>
        <taxon>Arachnida</taxon>
        <taxon>Araneae</taxon>
        <taxon>Araneomorphae</taxon>
        <taxon>Entelegynae</taxon>
        <taxon>Araneoidea</taxon>
        <taxon>Araneidae</taxon>
        <taxon>Araneus</taxon>
    </lineage>
</organism>
<dbReference type="AlphaFoldDB" id="A0A4Y2M3X9"/>
<protein>
    <submittedName>
        <fullName evidence="2">Uncharacterized protein</fullName>
    </submittedName>
</protein>
<gene>
    <name evidence="2" type="ORF">AVEN_260843_1</name>
</gene>
<evidence type="ECO:0000313" key="3">
    <source>
        <dbReference type="Proteomes" id="UP000499080"/>
    </source>
</evidence>
<proteinExistence type="predicted"/>
<dbReference type="EMBL" id="BGPR01006607">
    <property type="protein sequence ID" value="GBN20377.1"/>
    <property type="molecule type" value="Genomic_DNA"/>
</dbReference>
<name>A0A4Y2M3X9_ARAVE</name>
<dbReference type="Proteomes" id="UP000499080">
    <property type="component" value="Unassembled WGS sequence"/>
</dbReference>
<reference evidence="2 3" key="1">
    <citation type="journal article" date="2019" name="Sci. Rep.">
        <title>Orb-weaving spider Araneus ventricosus genome elucidates the spidroin gene catalogue.</title>
        <authorList>
            <person name="Kono N."/>
            <person name="Nakamura H."/>
            <person name="Ohtoshi R."/>
            <person name="Moran D.A.P."/>
            <person name="Shinohara A."/>
            <person name="Yoshida Y."/>
            <person name="Fujiwara M."/>
            <person name="Mori M."/>
            <person name="Tomita M."/>
            <person name="Arakawa K."/>
        </authorList>
    </citation>
    <scope>NUCLEOTIDE SEQUENCE [LARGE SCALE GENOMIC DNA]</scope>
</reference>
<accession>A0A4Y2M3X9</accession>
<evidence type="ECO:0000313" key="2">
    <source>
        <dbReference type="EMBL" id="GBN20377.1"/>
    </source>
</evidence>